<dbReference type="InterPro" id="IPR006016">
    <property type="entry name" value="UspA"/>
</dbReference>
<dbReference type="eggNOG" id="COG0589">
    <property type="taxonomic scope" value="Bacteria"/>
</dbReference>
<dbReference type="Gene3D" id="3.10.580.10">
    <property type="entry name" value="CBS-domain"/>
    <property type="match status" value="1"/>
</dbReference>
<dbReference type="Pfam" id="PF00571">
    <property type="entry name" value="CBS"/>
    <property type="match status" value="2"/>
</dbReference>
<evidence type="ECO:0000313" key="11">
    <source>
        <dbReference type="EMBL" id="AFZ06865.1"/>
    </source>
</evidence>
<dbReference type="PATRIC" id="fig|179408.3.peg.2972"/>
<dbReference type="InterPro" id="IPR014729">
    <property type="entry name" value="Rossmann-like_a/b/a_fold"/>
</dbReference>
<feature type="domain" description="CBS" evidence="10">
    <location>
        <begin position="453"/>
        <end position="509"/>
    </location>
</feature>
<feature type="transmembrane region" description="Helical" evidence="9">
    <location>
        <begin position="195"/>
        <end position="215"/>
    </location>
</feature>
<dbReference type="CDD" id="cd01031">
    <property type="entry name" value="EriC"/>
    <property type="match status" value="1"/>
</dbReference>
<keyword evidence="8" id="KW-0129">CBS domain</keyword>
<feature type="transmembrane region" description="Helical" evidence="9">
    <location>
        <begin position="336"/>
        <end position="354"/>
    </location>
</feature>
<dbReference type="InterPro" id="IPR001807">
    <property type="entry name" value="ClC"/>
</dbReference>
<dbReference type="eggNOG" id="COG0517">
    <property type="taxonomic scope" value="Bacteria"/>
</dbReference>
<feature type="domain" description="CBS" evidence="10">
    <location>
        <begin position="516"/>
        <end position="573"/>
    </location>
</feature>
<keyword evidence="12" id="KW-1185">Reference proteome</keyword>
<dbReference type="PANTHER" id="PTHR45711">
    <property type="entry name" value="CHLORIDE CHANNEL PROTEIN"/>
    <property type="match status" value="1"/>
</dbReference>
<dbReference type="AlphaFoldDB" id="K9VHZ2"/>
<dbReference type="PROSITE" id="PS51371">
    <property type="entry name" value="CBS"/>
    <property type="match status" value="2"/>
</dbReference>
<evidence type="ECO:0000313" key="12">
    <source>
        <dbReference type="Proteomes" id="UP000010478"/>
    </source>
</evidence>
<reference evidence="11 12" key="1">
    <citation type="submission" date="2012-05" db="EMBL/GenBank/DDBJ databases">
        <title>Finished chromosome of genome of Oscillatoria sp. PCC 7112.</title>
        <authorList>
            <consortium name="US DOE Joint Genome Institute"/>
            <person name="Gugger M."/>
            <person name="Coursin T."/>
            <person name="Rippka R."/>
            <person name="Tandeau De Marsac N."/>
            <person name="Huntemann M."/>
            <person name="Wei C.-L."/>
            <person name="Han J."/>
            <person name="Detter J.C."/>
            <person name="Han C."/>
            <person name="Tapia R."/>
            <person name="Davenport K."/>
            <person name="Daligault H."/>
            <person name="Erkkila T."/>
            <person name="Gu W."/>
            <person name="Munk A.C.C."/>
            <person name="Teshima H."/>
            <person name="Xu Y."/>
            <person name="Chain P."/>
            <person name="Chen A."/>
            <person name="Krypides N."/>
            <person name="Mavromatis K."/>
            <person name="Markowitz V."/>
            <person name="Szeto E."/>
            <person name="Ivanova N."/>
            <person name="Mikhailova N."/>
            <person name="Ovchinnikova G."/>
            <person name="Pagani I."/>
            <person name="Pati A."/>
            <person name="Goodwin L."/>
            <person name="Peters L."/>
            <person name="Pitluck S."/>
            <person name="Woyke T."/>
            <person name="Kerfeld C."/>
        </authorList>
    </citation>
    <scope>NUCLEOTIDE SEQUENCE [LARGE SCALE GENOMIC DNA]</scope>
    <source>
        <strain evidence="11 12">PCC 7112</strain>
    </source>
</reference>
<dbReference type="CDD" id="cd02205">
    <property type="entry name" value="CBS_pair_SF"/>
    <property type="match status" value="1"/>
</dbReference>
<feature type="transmembrane region" description="Helical" evidence="9">
    <location>
        <begin position="61"/>
        <end position="80"/>
    </location>
</feature>
<gene>
    <name evidence="11" type="ORF">Osc7112_2427</name>
</gene>
<organism evidence="11 12">
    <name type="scientific">Phormidium nigroviride PCC 7112</name>
    <dbReference type="NCBI Taxonomy" id="179408"/>
    <lineage>
        <taxon>Bacteria</taxon>
        <taxon>Bacillati</taxon>
        <taxon>Cyanobacteriota</taxon>
        <taxon>Cyanophyceae</taxon>
        <taxon>Oscillatoriophycideae</taxon>
        <taxon>Oscillatoriales</taxon>
        <taxon>Oscillatoriaceae</taxon>
        <taxon>Phormidium</taxon>
    </lineage>
</organism>
<dbReference type="InterPro" id="IPR000644">
    <property type="entry name" value="CBS_dom"/>
</dbReference>
<evidence type="ECO:0000256" key="3">
    <source>
        <dbReference type="ARBA" id="ARBA00022692"/>
    </source>
</evidence>
<dbReference type="PRINTS" id="PR00762">
    <property type="entry name" value="CLCHANNEL"/>
</dbReference>
<keyword evidence="5" id="KW-0406">Ion transport</keyword>
<feature type="transmembrane region" description="Helical" evidence="9">
    <location>
        <begin position="397"/>
        <end position="414"/>
    </location>
</feature>
<evidence type="ECO:0000256" key="7">
    <source>
        <dbReference type="ARBA" id="ARBA00023214"/>
    </source>
</evidence>
<dbReference type="KEGG" id="oni:Osc7112_2427"/>
<feature type="transmembrane region" description="Helical" evidence="9">
    <location>
        <begin position="106"/>
        <end position="126"/>
    </location>
</feature>
<dbReference type="Gene3D" id="1.10.3080.10">
    <property type="entry name" value="Clc chloride channel"/>
    <property type="match status" value="1"/>
</dbReference>
<evidence type="ECO:0000256" key="1">
    <source>
        <dbReference type="ARBA" id="ARBA00004141"/>
    </source>
</evidence>
<dbReference type="SUPFAM" id="SSF52402">
    <property type="entry name" value="Adenine nucleotide alpha hydrolases-like"/>
    <property type="match status" value="2"/>
</dbReference>
<dbReference type="SUPFAM" id="SSF54631">
    <property type="entry name" value="CBS-domain pair"/>
    <property type="match status" value="1"/>
</dbReference>
<dbReference type="Gene3D" id="3.40.50.620">
    <property type="entry name" value="HUPs"/>
    <property type="match status" value="2"/>
</dbReference>
<dbReference type="GO" id="GO:0005886">
    <property type="term" value="C:plasma membrane"/>
    <property type="evidence" value="ECO:0007669"/>
    <property type="project" value="TreeGrafter"/>
</dbReference>
<dbReference type="Pfam" id="PF00582">
    <property type="entry name" value="Usp"/>
    <property type="match status" value="2"/>
</dbReference>
<comment type="subcellular location">
    <subcellularLocation>
        <location evidence="1">Membrane</location>
        <topology evidence="1">Multi-pass membrane protein</topology>
    </subcellularLocation>
</comment>
<keyword evidence="2" id="KW-0813">Transport</keyword>
<dbReference type="HOGENOM" id="CLU_016449_0_0_3"/>
<evidence type="ECO:0000256" key="5">
    <source>
        <dbReference type="ARBA" id="ARBA00023065"/>
    </source>
</evidence>
<evidence type="ECO:0000256" key="8">
    <source>
        <dbReference type="PROSITE-ProRule" id="PRU00703"/>
    </source>
</evidence>
<proteinExistence type="predicted"/>
<feature type="transmembrane region" description="Helical" evidence="9">
    <location>
        <begin position="21"/>
        <end position="41"/>
    </location>
</feature>
<protein>
    <submittedName>
        <fullName evidence="11">Cl-channel voltage-gated family protein</fullName>
    </submittedName>
</protein>
<evidence type="ECO:0000256" key="4">
    <source>
        <dbReference type="ARBA" id="ARBA00022989"/>
    </source>
</evidence>
<evidence type="ECO:0000256" key="9">
    <source>
        <dbReference type="SAM" id="Phobius"/>
    </source>
</evidence>
<dbReference type="EMBL" id="CP003614">
    <property type="protein sequence ID" value="AFZ06865.1"/>
    <property type="molecule type" value="Genomic_DNA"/>
</dbReference>
<evidence type="ECO:0000259" key="10">
    <source>
        <dbReference type="PROSITE" id="PS51371"/>
    </source>
</evidence>
<dbReference type="RefSeq" id="WP_015176158.1">
    <property type="nucleotide sequence ID" value="NC_019729.1"/>
</dbReference>
<dbReference type="Proteomes" id="UP000010478">
    <property type="component" value="Chromosome"/>
</dbReference>
<keyword evidence="4 9" id="KW-1133">Transmembrane helix</keyword>
<feature type="transmembrane region" description="Helical" evidence="9">
    <location>
        <begin position="273"/>
        <end position="290"/>
    </location>
</feature>
<name>K9VHZ2_9CYAN</name>
<dbReference type="Pfam" id="PF00654">
    <property type="entry name" value="Voltage_CLC"/>
    <property type="match status" value="1"/>
</dbReference>
<keyword evidence="3 9" id="KW-0812">Transmembrane</keyword>
<dbReference type="CDD" id="cd00293">
    <property type="entry name" value="USP-like"/>
    <property type="match status" value="2"/>
</dbReference>
<dbReference type="InterPro" id="IPR046342">
    <property type="entry name" value="CBS_dom_sf"/>
</dbReference>
<dbReference type="SUPFAM" id="SSF81340">
    <property type="entry name" value="Clc chloride channel"/>
    <property type="match status" value="1"/>
</dbReference>
<accession>K9VHZ2</accession>
<dbReference type="GO" id="GO:0005247">
    <property type="term" value="F:voltage-gated chloride channel activity"/>
    <property type="evidence" value="ECO:0007669"/>
    <property type="project" value="TreeGrafter"/>
</dbReference>
<sequence length="871" mass="94094" precursor="true">MIRIGKLLWSRFSHLLLRPKRLAIFEACLIGLVSGLAALLLAQGVGWLGGWRQQATHLIPAYIALPSIGVLGGFLSGLIVDRMAPAASGSGMSEVKAVLANVPMPLNLRIALVKLVSATLVLAAGMPLGREGPTVQIGAALASQLSRWFPTSPDHRRQILAAGAGAGLAAAFNAPIAGVLFVVEELLQDVSGITLGTAILASFIGSVVARISGSHNLDLDLHLVVFNTSFSAGEIPFYLLLGILAGGLGVLFNRSILTSLTLYRRFLHVGLPWRIGFAGLIAGIALAALPDIFRDNAGLKELLLTGNADWQLVAIVFCIQFFLIVVTYGSGAPGGLLIPSMVLGAALGYLVGVAEHQVLGLSLATTYARVGMAAFFCAVARTPITAVILVFEMTTDFNLVLPLMIVSVTSYLIAELLDEGSLYDRLLAFKGIHLTKETSAQDPWTDLTALDVMQPKVETLSSRIRLEEALQAFSQSSHRTFPVVESGKLVGILTQKDIANFSARGLNGENLVSDLMTPDPVRIDPEDTLAYVLHLLDRHNLNSLPVVEGRRLVGIITRSDIIRVEAAYLNNESLAQPKVERARIIHQTKSPETGQGRILVPLSNPKTSLTLLEMAVAIARDRNYEIECLQVIVVPRHHVLAETPVTTAESQKLLKQAIRLCQAWRVPIHTQILVAHDLSSAILETIEERHIDLVFMGWKGSTKTPGRVFSRVVDTMIRQAVCEVVLVKLTDRAIFERWLVPMAGGPNAQQAVRLLPGLISLSKTAQVRLFHVYDGSQERQADDRADFEPTEEVLKLAAQFLKPQVNASILTTSVCADSVSAAVLSYAKHDRSDVIVLGASREGLLQQMKQGNIPAAISRQSNCNVILVRAF</sequence>
<dbReference type="eggNOG" id="COG0038">
    <property type="taxonomic scope" value="Bacteria"/>
</dbReference>
<feature type="transmembrane region" description="Helical" evidence="9">
    <location>
        <begin position="366"/>
        <end position="390"/>
    </location>
</feature>
<feature type="transmembrane region" description="Helical" evidence="9">
    <location>
        <begin position="235"/>
        <end position="252"/>
    </location>
</feature>
<dbReference type="STRING" id="179408.Osc7112_2427"/>
<evidence type="ECO:0000256" key="6">
    <source>
        <dbReference type="ARBA" id="ARBA00023136"/>
    </source>
</evidence>
<feature type="transmembrane region" description="Helical" evidence="9">
    <location>
        <begin position="159"/>
        <end position="183"/>
    </location>
</feature>
<dbReference type="InterPro" id="IPR014743">
    <property type="entry name" value="Cl-channel_core"/>
</dbReference>
<dbReference type="OrthoDB" id="9812438at2"/>
<dbReference type="SMART" id="SM00116">
    <property type="entry name" value="CBS"/>
    <property type="match status" value="2"/>
</dbReference>
<keyword evidence="7" id="KW-0868">Chloride</keyword>
<evidence type="ECO:0000256" key="2">
    <source>
        <dbReference type="ARBA" id="ARBA00022448"/>
    </source>
</evidence>
<keyword evidence="6 9" id="KW-0472">Membrane</keyword>
<feature type="transmembrane region" description="Helical" evidence="9">
    <location>
        <begin position="310"/>
        <end position="329"/>
    </location>
</feature>
<dbReference type="PANTHER" id="PTHR45711:SF10">
    <property type="entry name" value="CHLORIDE CHANNEL PROTEIN"/>
    <property type="match status" value="1"/>
</dbReference>